<keyword evidence="3" id="KW-1185">Reference proteome</keyword>
<accession>A0A875RTN5</accession>
<dbReference type="InterPro" id="IPR036045">
    <property type="entry name" value="Sec1-like_sf"/>
</dbReference>
<proteinExistence type="inferred from homology"/>
<dbReference type="SUPFAM" id="SSF56815">
    <property type="entry name" value="Sec1/munc18-like (SM) proteins"/>
    <property type="match status" value="1"/>
</dbReference>
<dbReference type="KEGG" id="bnn:FOA43_000990"/>
<comment type="similarity">
    <text evidence="1">Belongs to the STXBP/unc-18/SEC1 family.</text>
</comment>
<sequence>MVTTQSELLKHDIYLIDKIENFDRDNLRNLPCICFFKPSDLILSDLCSEISSPKYKSYQVYFNNIVSKSRLERLAESDDLEVITNVAEVFQDYYTVNRALFTSVNISNPLGGIDTWDPESLDTALDSIISLLLSLKIKPVIRFESNSKMASKLASSVNYEIDNNSSKLFDDATKKDVQPLLLIMDRKNDPVTPLLFPWTYQSMIHEVFGIKNNTVDLSQLPNVGKELKTVVLNESQDQFYRESMYLNFGELSESLKKFIDKYREKTKTNSSINSIKDMKYFLENYPEFKKTSLNVSKHMLLSSEIDKRINEWRMWEVSEFQQTMVSNSDTSHHQSELDQLEQLLFDHKDNGQGVPLAPLSNETKTKLLSLYALKYETYSGKQTTKLLRLLKKSHFPEEYCHFVQTLLKYAGASERLFDDDDSIFERVANSSSTLINGLTFGSHGDTSNVYMQHVPRLQSILMKVAKCKLNLNHYPYIGKPQPEITGSGSKVPPQEIIIYIVGGVTYEEARLVAELNKSNSGLRCVIGGTHILSTDGFVENLVDIGDSSR</sequence>
<dbReference type="Gene3D" id="1.25.40.60">
    <property type="match status" value="1"/>
</dbReference>
<gene>
    <name evidence="2" type="ORF">FOA43_000990</name>
</gene>
<evidence type="ECO:0008006" key="4">
    <source>
        <dbReference type="Google" id="ProtNLM"/>
    </source>
</evidence>
<dbReference type="PIRSF" id="PIRSF005715">
    <property type="entry name" value="VPS45_Sec1"/>
    <property type="match status" value="1"/>
</dbReference>
<dbReference type="InterPro" id="IPR001619">
    <property type="entry name" value="Sec1-like"/>
</dbReference>
<evidence type="ECO:0000313" key="3">
    <source>
        <dbReference type="Proteomes" id="UP000662931"/>
    </source>
</evidence>
<dbReference type="EMBL" id="CP064812">
    <property type="protein sequence ID" value="QPG73677.1"/>
    <property type="molecule type" value="Genomic_DNA"/>
</dbReference>
<reference evidence="2" key="1">
    <citation type="submission" date="2020-10" db="EMBL/GenBank/DDBJ databases">
        <authorList>
            <person name="Roach M.J.R."/>
        </authorList>
    </citation>
    <scope>NUCLEOTIDE SEQUENCE</scope>
    <source>
        <strain evidence="2">CBS 1945</strain>
    </source>
</reference>
<dbReference type="Gene3D" id="3.40.50.2060">
    <property type="match status" value="1"/>
</dbReference>
<dbReference type="InterPro" id="IPR043154">
    <property type="entry name" value="Sec-1-like_dom1"/>
</dbReference>
<organism evidence="2 3">
    <name type="scientific">Eeniella nana</name>
    <name type="common">Yeast</name>
    <name type="synonym">Brettanomyces nanus</name>
    <dbReference type="NCBI Taxonomy" id="13502"/>
    <lineage>
        <taxon>Eukaryota</taxon>
        <taxon>Fungi</taxon>
        <taxon>Dikarya</taxon>
        <taxon>Ascomycota</taxon>
        <taxon>Saccharomycotina</taxon>
        <taxon>Pichiomycetes</taxon>
        <taxon>Pichiales</taxon>
        <taxon>Pichiaceae</taxon>
        <taxon>Brettanomyces</taxon>
    </lineage>
</organism>
<dbReference type="RefSeq" id="XP_038777242.1">
    <property type="nucleotide sequence ID" value="XM_038921314.1"/>
</dbReference>
<evidence type="ECO:0000313" key="2">
    <source>
        <dbReference type="EMBL" id="QPG73677.1"/>
    </source>
</evidence>
<dbReference type="InterPro" id="IPR043127">
    <property type="entry name" value="Sec-1-like_dom3a"/>
</dbReference>
<evidence type="ECO:0000256" key="1">
    <source>
        <dbReference type="ARBA" id="ARBA00009884"/>
    </source>
</evidence>
<dbReference type="PANTHER" id="PTHR11679">
    <property type="entry name" value="VESICLE PROTEIN SORTING-ASSOCIATED"/>
    <property type="match status" value="1"/>
</dbReference>
<dbReference type="AlphaFoldDB" id="A0A875RTN5"/>
<name>A0A875RTN5_EENNA</name>
<dbReference type="GeneID" id="62194391"/>
<dbReference type="GO" id="GO:0016192">
    <property type="term" value="P:vesicle-mediated transport"/>
    <property type="evidence" value="ECO:0007669"/>
    <property type="project" value="InterPro"/>
</dbReference>
<dbReference type="Pfam" id="PF00995">
    <property type="entry name" value="Sec1"/>
    <property type="match status" value="1"/>
</dbReference>
<dbReference type="OrthoDB" id="10266265at2759"/>
<dbReference type="Gene3D" id="3.90.830.10">
    <property type="entry name" value="Syntaxin Binding Protein 1, Chain A, domain 2"/>
    <property type="match status" value="1"/>
</dbReference>
<dbReference type="Proteomes" id="UP000662931">
    <property type="component" value="Chromosome 1"/>
</dbReference>
<dbReference type="Gene3D" id="3.40.50.1910">
    <property type="match status" value="1"/>
</dbReference>
<dbReference type="InterPro" id="IPR027482">
    <property type="entry name" value="Sec1-like_dom2"/>
</dbReference>
<protein>
    <recommendedName>
        <fullName evidence="4">Vacuolar protein sorting-associated protein 45</fullName>
    </recommendedName>
</protein>